<accession>A0A916U0R9</accession>
<dbReference type="AlphaFoldDB" id="A0A916U0R9"/>
<reference evidence="2" key="1">
    <citation type="journal article" date="2014" name="Int. J. Syst. Evol. Microbiol.">
        <title>Complete genome sequence of Corynebacterium casei LMG S-19264T (=DSM 44701T), isolated from a smear-ripened cheese.</title>
        <authorList>
            <consortium name="US DOE Joint Genome Institute (JGI-PGF)"/>
            <person name="Walter F."/>
            <person name="Albersmeier A."/>
            <person name="Kalinowski J."/>
            <person name="Ruckert C."/>
        </authorList>
    </citation>
    <scope>NUCLEOTIDE SEQUENCE</scope>
    <source>
        <strain evidence="2">CGMCC 1.15343</strain>
    </source>
</reference>
<dbReference type="PROSITE" id="PS51257">
    <property type="entry name" value="PROKAR_LIPOPROTEIN"/>
    <property type="match status" value="1"/>
</dbReference>
<evidence type="ECO:0000313" key="2">
    <source>
        <dbReference type="EMBL" id="GGC54845.1"/>
    </source>
</evidence>
<dbReference type="RefSeq" id="WP_188625310.1">
    <property type="nucleotide sequence ID" value="NZ_BMIL01000002.1"/>
</dbReference>
<feature type="signal peptide" evidence="1">
    <location>
        <begin position="1"/>
        <end position="21"/>
    </location>
</feature>
<evidence type="ECO:0008006" key="4">
    <source>
        <dbReference type="Google" id="ProtNLM"/>
    </source>
</evidence>
<evidence type="ECO:0000313" key="3">
    <source>
        <dbReference type="Proteomes" id="UP000651668"/>
    </source>
</evidence>
<dbReference type="Proteomes" id="UP000651668">
    <property type="component" value="Unassembled WGS sequence"/>
</dbReference>
<sequence>MMKFKGYAGLCLLLCSLYACNSTKSRPLEIDFSKDSLAIEIRNIDPVGMAKIRNGELTDSLLQELVTVLQSPQAGDSAGVELEVPGEILPAADGLIFKPEAGFEKGRKYMVLTYVNSRFADFQSIIKSQTKFNMAPNQKVLLR</sequence>
<gene>
    <name evidence="2" type="ORF">GCM10011387_05470</name>
</gene>
<keyword evidence="1" id="KW-0732">Signal</keyword>
<protein>
    <recommendedName>
        <fullName evidence="4">Lipoprotein</fullName>
    </recommendedName>
</protein>
<comment type="caution">
    <text evidence="2">The sequence shown here is derived from an EMBL/GenBank/DDBJ whole genome shotgun (WGS) entry which is preliminary data.</text>
</comment>
<reference evidence="2" key="2">
    <citation type="submission" date="2020-09" db="EMBL/GenBank/DDBJ databases">
        <authorList>
            <person name="Sun Q."/>
            <person name="Zhou Y."/>
        </authorList>
    </citation>
    <scope>NUCLEOTIDE SEQUENCE</scope>
    <source>
        <strain evidence="2">CGMCC 1.15343</strain>
    </source>
</reference>
<name>A0A916U0R9_9SPHI</name>
<organism evidence="2 3">
    <name type="scientific">Pedobacter quisquiliarum</name>
    <dbReference type="NCBI Taxonomy" id="1834438"/>
    <lineage>
        <taxon>Bacteria</taxon>
        <taxon>Pseudomonadati</taxon>
        <taxon>Bacteroidota</taxon>
        <taxon>Sphingobacteriia</taxon>
        <taxon>Sphingobacteriales</taxon>
        <taxon>Sphingobacteriaceae</taxon>
        <taxon>Pedobacter</taxon>
    </lineage>
</organism>
<dbReference type="EMBL" id="BMIL01000002">
    <property type="protein sequence ID" value="GGC54845.1"/>
    <property type="molecule type" value="Genomic_DNA"/>
</dbReference>
<proteinExistence type="predicted"/>
<keyword evidence="3" id="KW-1185">Reference proteome</keyword>
<evidence type="ECO:0000256" key="1">
    <source>
        <dbReference type="SAM" id="SignalP"/>
    </source>
</evidence>
<feature type="chain" id="PRO_5038100815" description="Lipoprotein" evidence="1">
    <location>
        <begin position="22"/>
        <end position="143"/>
    </location>
</feature>